<gene>
    <name evidence="2" type="ORF">AVL59_38800</name>
</gene>
<feature type="transmembrane region" description="Helical" evidence="1">
    <location>
        <begin position="120"/>
        <end position="144"/>
    </location>
</feature>
<name>A0A1B1B7F5_9ACTN</name>
<keyword evidence="1" id="KW-0812">Transmembrane</keyword>
<keyword evidence="1" id="KW-0472">Membrane</keyword>
<dbReference type="KEGG" id="sgs:AVL59_38800"/>
<feature type="transmembrane region" description="Helical" evidence="1">
    <location>
        <begin position="150"/>
        <end position="174"/>
    </location>
</feature>
<dbReference type="STRING" id="68214.AVL59_38800"/>
<protein>
    <submittedName>
        <fullName evidence="2">Uncharacterized protein</fullName>
    </submittedName>
</protein>
<organism evidence="2 3">
    <name type="scientific">Streptomyces griseochromogenes</name>
    <dbReference type="NCBI Taxonomy" id="68214"/>
    <lineage>
        <taxon>Bacteria</taxon>
        <taxon>Bacillati</taxon>
        <taxon>Actinomycetota</taxon>
        <taxon>Actinomycetes</taxon>
        <taxon>Kitasatosporales</taxon>
        <taxon>Streptomycetaceae</taxon>
        <taxon>Streptomyces</taxon>
    </lineage>
</organism>
<feature type="transmembrane region" description="Helical" evidence="1">
    <location>
        <begin position="54"/>
        <end position="73"/>
    </location>
</feature>
<accession>A0A1B1B7F5</accession>
<evidence type="ECO:0000256" key="1">
    <source>
        <dbReference type="SAM" id="Phobius"/>
    </source>
</evidence>
<sequence>MAQQTVTVPEPRGGFGSTGRRDILSRASLAAGVAGWLVTGPMFWLAMWLVGPPVPLWLCFASALPVGFGWAMAAGRGHRLTAGTPFHFGHGPRFVRMRQAARPVADSKPIGPRETWRHHLWFRMPLGLGVGLAMALLLAPVAAWDVGFGLAARIALVATLWTGLLSGPVSNVAVATALTALHLHVTEGTPVRLLPFLEDARRRNLLRVIGPVYQFRHARLQERLARQPE</sequence>
<dbReference type="AlphaFoldDB" id="A0A1B1B7F5"/>
<dbReference type="Proteomes" id="UP000092659">
    <property type="component" value="Chromosome"/>
</dbReference>
<keyword evidence="1" id="KW-1133">Transmembrane helix</keyword>
<evidence type="ECO:0000313" key="2">
    <source>
        <dbReference type="EMBL" id="ANP54755.1"/>
    </source>
</evidence>
<proteinExistence type="predicted"/>
<evidence type="ECO:0000313" key="3">
    <source>
        <dbReference type="Proteomes" id="UP000092659"/>
    </source>
</evidence>
<feature type="transmembrane region" description="Helical" evidence="1">
    <location>
        <begin position="27"/>
        <end position="48"/>
    </location>
</feature>
<dbReference type="EMBL" id="CP016279">
    <property type="protein sequence ID" value="ANP54755.1"/>
    <property type="molecule type" value="Genomic_DNA"/>
</dbReference>
<reference evidence="2 3" key="1">
    <citation type="submission" date="2016-06" db="EMBL/GenBank/DDBJ databases">
        <title>Complete genome sequence of Streptomyces griseochromogenes ATCC 14511, the Blasticidin S producer.</title>
        <authorList>
            <person name="Wu L."/>
        </authorList>
    </citation>
    <scope>NUCLEOTIDE SEQUENCE [LARGE SCALE GENOMIC DNA]</scope>
    <source>
        <strain evidence="2 3">ATCC 14511</strain>
    </source>
</reference>